<organism evidence="1 2">
    <name type="scientific">Dysgonomonas capnocytophagoides</name>
    <dbReference type="NCBI Taxonomy" id="45254"/>
    <lineage>
        <taxon>Bacteria</taxon>
        <taxon>Pseudomonadati</taxon>
        <taxon>Bacteroidota</taxon>
        <taxon>Bacteroidia</taxon>
        <taxon>Bacteroidales</taxon>
        <taxon>Dysgonomonadaceae</taxon>
        <taxon>Dysgonomonas</taxon>
    </lineage>
</organism>
<evidence type="ECO:0000313" key="1">
    <source>
        <dbReference type="EMBL" id="TFD92581.1"/>
    </source>
</evidence>
<dbReference type="AlphaFoldDB" id="A0A4Y8KVX6"/>
<comment type="caution">
    <text evidence="1">The sequence shown here is derived from an EMBL/GenBank/DDBJ whole genome shotgun (WGS) entry which is preliminary data.</text>
</comment>
<dbReference type="OrthoDB" id="883020at2"/>
<dbReference type="RefSeq" id="WP_134437538.1">
    <property type="nucleotide sequence ID" value="NZ_SOML01000017.1"/>
</dbReference>
<accession>A0A4Y8KVX6</accession>
<reference evidence="1 2" key="1">
    <citation type="submission" date="2019-03" db="EMBL/GenBank/DDBJ databases">
        <title>San Antonio Military Medical Center submission to MRSN (WRAIR), pending publication.</title>
        <authorList>
            <person name="Blyth D.M."/>
            <person name="Mccarthy S.L."/>
            <person name="Schall S.E."/>
            <person name="Stam J.A."/>
            <person name="Ong A.C."/>
            <person name="Mcgann P.T."/>
        </authorList>
    </citation>
    <scope>NUCLEOTIDE SEQUENCE [LARGE SCALE GENOMIC DNA]</scope>
    <source>
        <strain evidence="1 2">MRSN571793</strain>
    </source>
</reference>
<gene>
    <name evidence="1" type="ORF">E2605_18655</name>
</gene>
<keyword evidence="2" id="KW-1185">Reference proteome</keyword>
<sequence>MILNFSKKYPWGENTDFVNKIDDKVKIHSIREDKANRWKPKILIHLTTGARTKYYDCFNELECISTQSIDIEEMIMTDAGKCYVYTEKITHKNWSEEFSKVFKVTIDGRVLTSAEIDTLARNDGFNSTHDFFRWFNGNFIGKIIHWTDFKY</sequence>
<proteinExistence type="predicted"/>
<protein>
    <recommendedName>
        <fullName evidence="3">ASCH domain-containing protein</fullName>
    </recommendedName>
</protein>
<evidence type="ECO:0000313" key="2">
    <source>
        <dbReference type="Proteomes" id="UP000297861"/>
    </source>
</evidence>
<name>A0A4Y8KVX6_9BACT</name>
<dbReference type="Proteomes" id="UP000297861">
    <property type="component" value="Unassembled WGS sequence"/>
</dbReference>
<evidence type="ECO:0008006" key="3">
    <source>
        <dbReference type="Google" id="ProtNLM"/>
    </source>
</evidence>
<dbReference type="EMBL" id="SOML01000017">
    <property type="protein sequence ID" value="TFD92581.1"/>
    <property type="molecule type" value="Genomic_DNA"/>
</dbReference>